<evidence type="ECO:0000256" key="4">
    <source>
        <dbReference type="ARBA" id="ARBA00022723"/>
    </source>
</evidence>
<evidence type="ECO:0000256" key="5">
    <source>
        <dbReference type="ARBA" id="ARBA00023004"/>
    </source>
</evidence>
<dbReference type="Proteomes" id="UP000249782">
    <property type="component" value="Unassembled WGS sequence"/>
</dbReference>
<dbReference type="InterPro" id="IPR034457">
    <property type="entry name" value="Organic_radical-activating"/>
</dbReference>
<protein>
    <submittedName>
        <fullName evidence="8">Anaerobic ribonucleoside-triphosphate reductase activating protein</fullName>
    </submittedName>
</protein>
<dbReference type="AlphaFoldDB" id="A0A328PGW0"/>
<dbReference type="PROSITE" id="PS51918">
    <property type="entry name" value="RADICAL_SAM"/>
    <property type="match status" value="1"/>
</dbReference>
<evidence type="ECO:0000256" key="6">
    <source>
        <dbReference type="ARBA" id="ARBA00023014"/>
    </source>
</evidence>
<dbReference type="PANTHER" id="PTHR30352">
    <property type="entry name" value="PYRUVATE FORMATE-LYASE-ACTIVATING ENZYME"/>
    <property type="match status" value="1"/>
</dbReference>
<dbReference type="InterPro" id="IPR013785">
    <property type="entry name" value="Aldolase_TIM"/>
</dbReference>
<evidence type="ECO:0000313" key="9">
    <source>
        <dbReference type="Proteomes" id="UP000249782"/>
    </source>
</evidence>
<dbReference type="NCBIfam" id="TIGR02495">
    <property type="entry name" value="NrdG2"/>
    <property type="match status" value="1"/>
</dbReference>
<keyword evidence="3" id="KW-0949">S-adenosyl-L-methionine</keyword>
<dbReference type="OrthoDB" id="371936at2157"/>
<dbReference type="InterPro" id="IPR007197">
    <property type="entry name" value="rSAM"/>
</dbReference>
<dbReference type="Pfam" id="PF04055">
    <property type="entry name" value="Radical_SAM"/>
    <property type="match status" value="1"/>
</dbReference>
<sequence length="230" mass="26077">MKIGDYSISTVDFPGTPSLVIFLAGCPLKCPYCHNPELIKGGKNVSLKDIYKKIIESKDLVDAIVISGGEPLLQIDELVKVLEFARSQNLKTKLDTNGYQPKHVKRIKDLLDYVALDVKSPFEKYRKLFGLDGDKVKETMNILSESKVFLECRTTYVPNLLKPGDIVRIASQINCDLYVIQQFRNKMVLDPKLKNVNPPSPSILKDIAKKAKRYCENVKIRTQEFGEEKI</sequence>
<accession>A0A328PGW0</accession>
<comment type="caution">
    <text evidence="8">The sequence shown here is derived from an EMBL/GenBank/DDBJ whole genome shotgun (WGS) entry which is preliminary data.</text>
</comment>
<evidence type="ECO:0000256" key="3">
    <source>
        <dbReference type="ARBA" id="ARBA00022691"/>
    </source>
</evidence>
<dbReference type="GO" id="GO:0051539">
    <property type="term" value="F:4 iron, 4 sulfur cluster binding"/>
    <property type="evidence" value="ECO:0007669"/>
    <property type="project" value="UniProtKB-KW"/>
</dbReference>
<keyword evidence="9" id="KW-1185">Reference proteome</keyword>
<dbReference type="Gene3D" id="3.20.20.70">
    <property type="entry name" value="Aldolase class I"/>
    <property type="match status" value="1"/>
</dbReference>
<comment type="cofactor">
    <cofactor evidence="1">
        <name>[4Fe-4S] cluster</name>
        <dbReference type="ChEBI" id="CHEBI:49883"/>
    </cofactor>
</comment>
<gene>
    <name evidence="8" type="ORF">DPC56_00215</name>
</gene>
<evidence type="ECO:0000259" key="7">
    <source>
        <dbReference type="PROSITE" id="PS51918"/>
    </source>
</evidence>
<evidence type="ECO:0000313" key="8">
    <source>
        <dbReference type="EMBL" id="RAO79752.1"/>
    </source>
</evidence>
<feature type="domain" description="Radical SAM core" evidence="7">
    <location>
        <begin position="12"/>
        <end position="227"/>
    </location>
</feature>
<dbReference type="GO" id="GO:0003824">
    <property type="term" value="F:catalytic activity"/>
    <property type="evidence" value="ECO:0007669"/>
    <property type="project" value="InterPro"/>
</dbReference>
<dbReference type="GO" id="GO:0046872">
    <property type="term" value="F:metal ion binding"/>
    <property type="evidence" value="ECO:0007669"/>
    <property type="project" value="UniProtKB-KW"/>
</dbReference>
<dbReference type="PANTHER" id="PTHR30352:SF13">
    <property type="entry name" value="GLYCYL-RADICAL ENZYME ACTIVATING ENZYME YJJW-RELATED"/>
    <property type="match status" value="1"/>
</dbReference>
<dbReference type="InterPro" id="IPR058240">
    <property type="entry name" value="rSAM_sf"/>
</dbReference>
<dbReference type="CDD" id="cd01335">
    <property type="entry name" value="Radical_SAM"/>
    <property type="match status" value="1"/>
</dbReference>
<dbReference type="SUPFAM" id="SSF102114">
    <property type="entry name" value="Radical SAM enzymes"/>
    <property type="match status" value="1"/>
</dbReference>
<keyword evidence="6" id="KW-0411">Iron-sulfur</keyword>
<proteinExistence type="predicted"/>
<keyword evidence="4" id="KW-0479">Metal-binding</keyword>
<organism evidence="8 9">
    <name type="scientific">Methanothermobacter tenebrarum</name>
    <dbReference type="NCBI Taxonomy" id="680118"/>
    <lineage>
        <taxon>Archaea</taxon>
        <taxon>Methanobacteriati</taxon>
        <taxon>Methanobacteriota</taxon>
        <taxon>Methanomada group</taxon>
        <taxon>Methanobacteria</taxon>
        <taxon>Methanobacteriales</taxon>
        <taxon>Methanobacteriaceae</taxon>
        <taxon>Methanothermobacter</taxon>
    </lineage>
</organism>
<evidence type="ECO:0000256" key="1">
    <source>
        <dbReference type="ARBA" id="ARBA00001966"/>
    </source>
</evidence>
<dbReference type="SFLD" id="SFLDG01094">
    <property type="entry name" value="Uncharacterised_Radical_SAM_Su"/>
    <property type="match status" value="1"/>
</dbReference>
<dbReference type="EMBL" id="QLOE01000001">
    <property type="protein sequence ID" value="RAO79752.1"/>
    <property type="molecule type" value="Genomic_DNA"/>
</dbReference>
<reference evidence="8 9" key="1">
    <citation type="submission" date="2018-06" db="EMBL/GenBank/DDBJ databases">
        <title>Draft genome sequence of hyperthermophilic methanogen Methanothermobacter tenebrarum sp. MCM-B 1447.</title>
        <authorList>
            <person name="Pore S.D."/>
            <person name="Dagar S."/>
            <person name="Dhakephalkar P.K."/>
        </authorList>
    </citation>
    <scope>NUCLEOTIDE SEQUENCE [LARGE SCALE GENOMIC DNA]</scope>
    <source>
        <strain evidence="8 9">MCM B 1447</strain>
    </source>
</reference>
<dbReference type="PROSITE" id="PS51257">
    <property type="entry name" value="PROKAR_LIPOPROTEIN"/>
    <property type="match status" value="1"/>
</dbReference>
<evidence type="ECO:0000256" key="2">
    <source>
        <dbReference type="ARBA" id="ARBA00022485"/>
    </source>
</evidence>
<dbReference type="SFLD" id="SFLDS00029">
    <property type="entry name" value="Radical_SAM"/>
    <property type="match status" value="1"/>
</dbReference>
<name>A0A328PGW0_9EURY</name>
<dbReference type="RefSeq" id="WP_112093063.1">
    <property type="nucleotide sequence ID" value="NZ_QLOE01000001.1"/>
</dbReference>
<keyword evidence="2" id="KW-0004">4Fe-4S</keyword>
<dbReference type="InterPro" id="IPR012840">
    <property type="entry name" value="NrdG2"/>
</dbReference>
<keyword evidence="5" id="KW-0408">Iron</keyword>